<dbReference type="InterPro" id="IPR000944">
    <property type="entry name" value="Tscrpt_reg_Rrf2"/>
</dbReference>
<dbReference type="PROSITE" id="PS51197">
    <property type="entry name" value="HTH_RRF2_2"/>
    <property type="match status" value="1"/>
</dbReference>
<dbReference type="PANTHER" id="PTHR33221:SF15">
    <property type="entry name" value="HTH-TYPE TRANSCRIPTIONAL REGULATOR YWGB-RELATED"/>
    <property type="match status" value="1"/>
</dbReference>
<dbReference type="NCBIfam" id="TIGR00738">
    <property type="entry name" value="rrf2_super"/>
    <property type="match status" value="1"/>
</dbReference>
<dbReference type="RefSeq" id="WP_136083108.1">
    <property type="nucleotide sequence ID" value="NZ_CAAHFG010000005.1"/>
</dbReference>
<reference evidence="1 2" key="1">
    <citation type="submission" date="2019-04" db="EMBL/GenBank/DDBJ databases">
        <authorList>
            <person name="Van Vliet M D."/>
        </authorList>
    </citation>
    <scope>NUCLEOTIDE SEQUENCE [LARGE SCALE GENOMIC DNA]</scope>
    <source>
        <strain evidence="1 2">F1</strain>
    </source>
</reference>
<dbReference type="Pfam" id="PF02082">
    <property type="entry name" value="Rrf2"/>
    <property type="match status" value="1"/>
</dbReference>
<dbReference type="InterPro" id="IPR036388">
    <property type="entry name" value="WH-like_DNA-bd_sf"/>
</dbReference>
<dbReference type="AlphaFoldDB" id="A0A6C2UBZ6"/>
<accession>A0A6C2UBZ6</accession>
<evidence type="ECO:0000313" key="1">
    <source>
        <dbReference type="EMBL" id="VGO17620.1"/>
    </source>
</evidence>
<evidence type="ECO:0000313" key="2">
    <source>
        <dbReference type="Proteomes" id="UP000366872"/>
    </source>
</evidence>
<sequence length="143" mass="15511">MADILKISDATALALHSMVHLAIEVDGHSTTAEIAELFKASRHHLAKVHQRLTKAGLIKSNRGPAGGVALAKEPSEITLLEIYEVMEGSMLCNPCLFGNDTCPRTDCVLGNLLPGLARQVRDYFEETTLAKLAQESTWGKQAK</sequence>
<dbReference type="Proteomes" id="UP000366872">
    <property type="component" value="Unassembled WGS sequence"/>
</dbReference>
<organism evidence="1 2">
    <name type="scientific">Pontiella desulfatans</name>
    <dbReference type="NCBI Taxonomy" id="2750659"/>
    <lineage>
        <taxon>Bacteria</taxon>
        <taxon>Pseudomonadati</taxon>
        <taxon>Kiritimatiellota</taxon>
        <taxon>Kiritimatiellia</taxon>
        <taxon>Kiritimatiellales</taxon>
        <taxon>Pontiellaceae</taxon>
        <taxon>Pontiella</taxon>
    </lineage>
</organism>
<dbReference type="GO" id="GO:0005829">
    <property type="term" value="C:cytosol"/>
    <property type="evidence" value="ECO:0007669"/>
    <property type="project" value="TreeGrafter"/>
</dbReference>
<dbReference type="GO" id="GO:0003700">
    <property type="term" value="F:DNA-binding transcription factor activity"/>
    <property type="evidence" value="ECO:0007669"/>
    <property type="project" value="TreeGrafter"/>
</dbReference>
<proteinExistence type="predicted"/>
<gene>
    <name evidence="1" type="primary">cymR_3</name>
    <name evidence="1" type="ORF">PDESU_06221</name>
</gene>
<dbReference type="InterPro" id="IPR036390">
    <property type="entry name" value="WH_DNA-bd_sf"/>
</dbReference>
<dbReference type="PANTHER" id="PTHR33221">
    <property type="entry name" value="WINGED HELIX-TURN-HELIX TRANSCRIPTIONAL REGULATOR, RRF2 FAMILY"/>
    <property type="match status" value="1"/>
</dbReference>
<dbReference type="EMBL" id="CAAHFG010000005">
    <property type="protein sequence ID" value="VGO17620.1"/>
    <property type="molecule type" value="Genomic_DNA"/>
</dbReference>
<keyword evidence="2" id="KW-1185">Reference proteome</keyword>
<dbReference type="Gene3D" id="1.10.10.10">
    <property type="entry name" value="Winged helix-like DNA-binding domain superfamily/Winged helix DNA-binding domain"/>
    <property type="match status" value="1"/>
</dbReference>
<dbReference type="SUPFAM" id="SSF46785">
    <property type="entry name" value="Winged helix' DNA-binding domain"/>
    <property type="match status" value="1"/>
</dbReference>
<dbReference type="InterPro" id="IPR030489">
    <property type="entry name" value="TR_Rrf2-type_CS"/>
</dbReference>
<dbReference type="PROSITE" id="PS01332">
    <property type="entry name" value="HTH_RRF2_1"/>
    <property type="match status" value="1"/>
</dbReference>
<protein>
    <submittedName>
        <fullName evidence="1">HTH-type transcriptional regulator CymR</fullName>
    </submittedName>
</protein>
<name>A0A6C2UBZ6_PONDE</name>